<keyword evidence="7" id="KW-0472">Membrane</keyword>
<evidence type="ECO:0000256" key="2">
    <source>
        <dbReference type="ARBA" id="ARBA00022448"/>
    </source>
</evidence>
<evidence type="ECO:0000256" key="1">
    <source>
        <dbReference type="ARBA" id="ARBA00004413"/>
    </source>
</evidence>
<keyword evidence="6" id="KW-1278">Translocase</keyword>
<evidence type="ECO:0000256" key="6">
    <source>
        <dbReference type="ARBA" id="ARBA00022967"/>
    </source>
</evidence>
<protein>
    <submittedName>
        <fullName evidence="11">ABC-2 type transport system ATP-binding protein</fullName>
    </submittedName>
</protein>
<dbReference type="InterPro" id="IPR003593">
    <property type="entry name" value="AAA+_ATPase"/>
</dbReference>
<evidence type="ECO:0000256" key="7">
    <source>
        <dbReference type="ARBA" id="ARBA00023136"/>
    </source>
</evidence>
<comment type="subcellular location">
    <subcellularLocation>
        <location evidence="1">Cell membrane</location>
        <topology evidence="1">Peripheral membrane protein</topology>
        <orientation evidence="1">Cytoplasmic side</orientation>
    </subcellularLocation>
</comment>
<sequence>MIHTRELTRNFRANGETVPAVRGVDIDVDAGELVSFLGPNGAGKSTTIRMLTTLLLPTSGRALVAGHDVVTEPRAVRRGIGYVGQGNSAGEDQRVGEELVTQGRCYGMSASEARSRAGDLLDMLELSSVAKRNVTKLSGGQRRRLDIAMGLIHRPALLFLDEPSTGLDPHSRANLWEHIQRLRRDEGTTIVLTTHYLDEADAVSQRLLVVDHGTVIADGSPDELKERVDGDQISLTTGTPDAAQHAAKVAGGMPGTRRAEVDSHDETTVRLRVDRGDKALPELLRTLDTAGIEPGTIQVHRPTLDDVFLSLTGRSLRENAA</sequence>
<evidence type="ECO:0000256" key="5">
    <source>
        <dbReference type="ARBA" id="ARBA00022840"/>
    </source>
</evidence>
<dbReference type="NCBIfam" id="TIGR01188">
    <property type="entry name" value="drrA"/>
    <property type="match status" value="1"/>
</dbReference>
<dbReference type="InterPro" id="IPR005894">
    <property type="entry name" value="DrrA"/>
</dbReference>
<dbReference type="GO" id="GO:0046677">
    <property type="term" value="P:response to antibiotic"/>
    <property type="evidence" value="ECO:0007669"/>
    <property type="project" value="UniProtKB-KW"/>
</dbReference>
<dbReference type="PROSITE" id="PS00211">
    <property type="entry name" value="ABC_TRANSPORTER_1"/>
    <property type="match status" value="1"/>
</dbReference>
<evidence type="ECO:0000256" key="8">
    <source>
        <dbReference type="ARBA" id="ARBA00023251"/>
    </source>
</evidence>
<evidence type="ECO:0000256" key="3">
    <source>
        <dbReference type="ARBA" id="ARBA00022475"/>
    </source>
</evidence>
<dbReference type="Gene3D" id="3.40.50.300">
    <property type="entry name" value="P-loop containing nucleotide triphosphate hydrolases"/>
    <property type="match status" value="1"/>
</dbReference>
<proteinExistence type="inferred from homology"/>
<reference evidence="11 12" key="1">
    <citation type="submission" date="2019-06" db="EMBL/GenBank/DDBJ databases">
        <title>Sequencing the genomes of 1000 actinobacteria strains.</title>
        <authorList>
            <person name="Klenk H.-P."/>
        </authorList>
    </citation>
    <scope>NUCLEOTIDE SEQUENCE [LARGE SCALE GENOMIC DNA]</scope>
    <source>
        <strain evidence="11 12">DSM 45015</strain>
    </source>
</reference>
<dbReference type="InterPro" id="IPR027417">
    <property type="entry name" value="P-loop_NTPase"/>
</dbReference>
<keyword evidence="2" id="KW-0813">Transport</keyword>
<dbReference type="SMART" id="SM00382">
    <property type="entry name" value="AAA"/>
    <property type="match status" value="1"/>
</dbReference>
<gene>
    <name evidence="11" type="ORF">FHX37_1095</name>
</gene>
<dbReference type="InterPro" id="IPR017871">
    <property type="entry name" value="ABC_transporter-like_CS"/>
</dbReference>
<dbReference type="PROSITE" id="PS50893">
    <property type="entry name" value="ABC_TRANSPORTER_2"/>
    <property type="match status" value="1"/>
</dbReference>
<feature type="domain" description="ABC transporter" evidence="10">
    <location>
        <begin position="2"/>
        <end position="237"/>
    </location>
</feature>
<keyword evidence="4" id="KW-0547">Nucleotide-binding</keyword>
<dbReference type="InterPro" id="IPR025302">
    <property type="entry name" value="DrrA1/2-like_C"/>
</dbReference>
<evidence type="ECO:0000256" key="4">
    <source>
        <dbReference type="ARBA" id="ARBA00022741"/>
    </source>
</evidence>
<accession>A0A543NHG8</accession>
<keyword evidence="5 11" id="KW-0067">ATP-binding</keyword>
<dbReference type="AlphaFoldDB" id="A0A543NHG8"/>
<dbReference type="GO" id="GO:0005886">
    <property type="term" value="C:plasma membrane"/>
    <property type="evidence" value="ECO:0007669"/>
    <property type="project" value="UniProtKB-SubCell"/>
</dbReference>
<keyword evidence="8" id="KW-0046">Antibiotic resistance</keyword>
<dbReference type="Pfam" id="PF13732">
    <property type="entry name" value="DrrA1-3_C"/>
    <property type="match status" value="1"/>
</dbReference>
<dbReference type="InterPro" id="IPR050763">
    <property type="entry name" value="ABC_transporter_ATP-binding"/>
</dbReference>
<dbReference type="GO" id="GO:1900753">
    <property type="term" value="P:doxorubicin transport"/>
    <property type="evidence" value="ECO:0007669"/>
    <property type="project" value="InterPro"/>
</dbReference>
<dbReference type="GO" id="GO:0016887">
    <property type="term" value="F:ATP hydrolysis activity"/>
    <property type="evidence" value="ECO:0007669"/>
    <property type="project" value="InterPro"/>
</dbReference>
<evidence type="ECO:0000313" key="11">
    <source>
        <dbReference type="EMBL" id="TQN31200.1"/>
    </source>
</evidence>
<dbReference type="Proteomes" id="UP000317422">
    <property type="component" value="Unassembled WGS sequence"/>
</dbReference>
<evidence type="ECO:0000256" key="9">
    <source>
        <dbReference type="ARBA" id="ARBA00049985"/>
    </source>
</evidence>
<organism evidence="11 12">
    <name type="scientific">Haloactinospora alba</name>
    <dbReference type="NCBI Taxonomy" id="405555"/>
    <lineage>
        <taxon>Bacteria</taxon>
        <taxon>Bacillati</taxon>
        <taxon>Actinomycetota</taxon>
        <taxon>Actinomycetes</taxon>
        <taxon>Streptosporangiales</taxon>
        <taxon>Nocardiopsidaceae</taxon>
        <taxon>Haloactinospora</taxon>
    </lineage>
</organism>
<dbReference type="PANTHER" id="PTHR42711">
    <property type="entry name" value="ABC TRANSPORTER ATP-BINDING PROTEIN"/>
    <property type="match status" value="1"/>
</dbReference>
<dbReference type="Pfam" id="PF00005">
    <property type="entry name" value="ABC_tran"/>
    <property type="match status" value="1"/>
</dbReference>
<evidence type="ECO:0000313" key="12">
    <source>
        <dbReference type="Proteomes" id="UP000317422"/>
    </source>
</evidence>
<keyword evidence="3" id="KW-1003">Cell membrane</keyword>
<dbReference type="SUPFAM" id="SSF52540">
    <property type="entry name" value="P-loop containing nucleoside triphosphate hydrolases"/>
    <property type="match status" value="1"/>
</dbReference>
<dbReference type="RefSeq" id="WP_141922445.1">
    <property type="nucleotide sequence ID" value="NZ_VFQC01000001.1"/>
</dbReference>
<name>A0A543NHG8_9ACTN</name>
<dbReference type="PANTHER" id="PTHR42711:SF19">
    <property type="entry name" value="DOXORUBICIN RESISTANCE ATP-BINDING PROTEIN DRRA"/>
    <property type="match status" value="1"/>
</dbReference>
<dbReference type="EMBL" id="VFQC01000001">
    <property type="protein sequence ID" value="TQN31200.1"/>
    <property type="molecule type" value="Genomic_DNA"/>
</dbReference>
<evidence type="ECO:0000259" key="10">
    <source>
        <dbReference type="PROSITE" id="PS50893"/>
    </source>
</evidence>
<dbReference type="GO" id="GO:0043215">
    <property type="term" value="P:daunorubicin transport"/>
    <property type="evidence" value="ECO:0007669"/>
    <property type="project" value="InterPro"/>
</dbReference>
<dbReference type="InterPro" id="IPR003439">
    <property type="entry name" value="ABC_transporter-like_ATP-bd"/>
</dbReference>
<comment type="caution">
    <text evidence="11">The sequence shown here is derived from an EMBL/GenBank/DDBJ whole genome shotgun (WGS) entry which is preliminary data.</text>
</comment>
<dbReference type="OrthoDB" id="3452254at2"/>
<dbReference type="GO" id="GO:0005524">
    <property type="term" value="F:ATP binding"/>
    <property type="evidence" value="ECO:0007669"/>
    <property type="project" value="UniProtKB-KW"/>
</dbReference>
<keyword evidence="12" id="KW-1185">Reference proteome</keyword>
<comment type="similarity">
    <text evidence="9">Belongs to the ABC transporter superfamily. Drug exporter-1 (DrugE1) (TC 3.A.1.105) family.</text>
</comment>